<evidence type="ECO:0000313" key="3">
    <source>
        <dbReference type="Proteomes" id="UP000485058"/>
    </source>
</evidence>
<evidence type="ECO:0000313" key="2">
    <source>
        <dbReference type="EMBL" id="GFH09143.1"/>
    </source>
</evidence>
<proteinExistence type="predicted"/>
<protein>
    <submittedName>
        <fullName evidence="2">Uncharacterized protein</fullName>
    </submittedName>
</protein>
<reference evidence="2 3" key="1">
    <citation type="submission" date="2020-02" db="EMBL/GenBank/DDBJ databases">
        <title>Draft genome sequence of Haematococcus lacustris strain NIES-144.</title>
        <authorList>
            <person name="Morimoto D."/>
            <person name="Nakagawa S."/>
            <person name="Yoshida T."/>
            <person name="Sawayama S."/>
        </authorList>
    </citation>
    <scope>NUCLEOTIDE SEQUENCE [LARGE SCALE GENOMIC DNA]</scope>
    <source>
        <strain evidence="2 3">NIES-144</strain>
    </source>
</reference>
<organism evidence="2 3">
    <name type="scientific">Haematococcus lacustris</name>
    <name type="common">Green alga</name>
    <name type="synonym">Haematococcus pluvialis</name>
    <dbReference type="NCBI Taxonomy" id="44745"/>
    <lineage>
        <taxon>Eukaryota</taxon>
        <taxon>Viridiplantae</taxon>
        <taxon>Chlorophyta</taxon>
        <taxon>core chlorophytes</taxon>
        <taxon>Chlorophyceae</taxon>
        <taxon>CS clade</taxon>
        <taxon>Chlamydomonadales</taxon>
        <taxon>Haematococcaceae</taxon>
        <taxon>Haematococcus</taxon>
    </lineage>
</organism>
<dbReference type="EMBL" id="BLLF01000212">
    <property type="protein sequence ID" value="GFH09143.1"/>
    <property type="molecule type" value="Genomic_DNA"/>
</dbReference>
<comment type="caution">
    <text evidence="2">The sequence shown here is derived from an EMBL/GenBank/DDBJ whole genome shotgun (WGS) entry which is preliminary data.</text>
</comment>
<dbReference type="AlphaFoldDB" id="A0A699YGD1"/>
<keyword evidence="3" id="KW-1185">Reference proteome</keyword>
<name>A0A699YGD1_HAELA</name>
<accession>A0A699YGD1</accession>
<feature type="compositionally biased region" description="Polar residues" evidence="1">
    <location>
        <begin position="29"/>
        <end position="46"/>
    </location>
</feature>
<dbReference type="Proteomes" id="UP000485058">
    <property type="component" value="Unassembled WGS sequence"/>
</dbReference>
<feature type="region of interest" description="Disordered" evidence="1">
    <location>
        <begin position="18"/>
        <end position="62"/>
    </location>
</feature>
<gene>
    <name evidence="2" type="ORF">HaLaN_04238</name>
</gene>
<sequence>REHQPRAVVQKATGVSRVLTPGGDATEPTYWTTNQWGAPARPNTSLGLGGMAAPPGTREARK</sequence>
<evidence type="ECO:0000256" key="1">
    <source>
        <dbReference type="SAM" id="MobiDB-lite"/>
    </source>
</evidence>
<feature type="non-terminal residue" evidence="2">
    <location>
        <position position="1"/>
    </location>
</feature>